<evidence type="ECO:0000313" key="1">
    <source>
        <dbReference type="EMBL" id="HDR46149.1"/>
    </source>
</evidence>
<gene>
    <name evidence="1" type="ORF">ENN94_00440</name>
</gene>
<protein>
    <submittedName>
        <fullName evidence="1">Uncharacterized protein</fullName>
    </submittedName>
</protein>
<name>A0A831LPK6_9BACT</name>
<comment type="caution">
    <text evidence="1">The sequence shown here is derived from an EMBL/GenBank/DDBJ whole genome shotgun (WGS) entry which is preliminary data.</text>
</comment>
<dbReference type="AlphaFoldDB" id="A0A831LPK6"/>
<organism evidence="1">
    <name type="scientific">Geoalkalibacter subterraneus</name>
    <dbReference type="NCBI Taxonomy" id="483547"/>
    <lineage>
        <taxon>Bacteria</taxon>
        <taxon>Pseudomonadati</taxon>
        <taxon>Thermodesulfobacteriota</taxon>
        <taxon>Desulfuromonadia</taxon>
        <taxon>Desulfuromonadales</taxon>
        <taxon>Geoalkalibacteraceae</taxon>
        <taxon>Geoalkalibacter</taxon>
    </lineage>
</organism>
<reference evidence="1" key="1">
    <citation type="journal article" date="2020" name="mSystems">
        <title>Genome- and Community-Level Interaction Insights into Carbon Utilization and Element Cycling Functions of Hydrothermarchaeota in Hydrothermal Sediment.</title>
        <authorList>
            <person name="Zhou Z."/>
            <person name="Liu Y."/>
            <person name="Xu W."/>
            <person name="Pan J."/>
            <person name="Luo Z.H."/>
            <person name="Li M."/>
        </authorList>
    </citation>
    <scope>NUCLEOTIDE SEQUENCE [LARGE SCALE GENOMIC DNA]</scope>
    <source>
        <strain evidence="1">SpSt-1220</strain>
    </source>
</reference>
<dbReference type="EMBL" id="DSDO01000032">
    <property type="protein sequence ID" value="HDR46149.1"/>
    <property type="molecule type" value="Genomic_DNA"/>
</dbReference>
<proteinExistence type="predicted"/>
<feature type="non-terminal residue" evidence="1">
    <location>
        <position position="123"/>
    </location>
</feature>
<dbReference type="Proteomes" id="UP000886162">
    <property type="component" value="Unassembled WGS sequence"/>
</dbReference>
<accession>A0A831LPK6</accession>
<sequence length="123" mass="13784">MIGFGRGAALTQFDVSITPDIFTPLRRMSLNPEPASRLNELTNKILSYGKENLTDILHVLEKALRLLSQRSRSRVYLEDLTRGILACSQASGPYADLILLKSFPINNTSFAVSRVYINQEELV</sequence>